<dbReference type="InterPro" id="IPR001647">
    <property type="entry name" value="HTH_TetR"/>
</dbReference>
<dbReference type="PANTHER" id="PTHR30055:SF238">
    <property type="entry name" value="MYCOFACTOCIN BIOSYNTHESIS TRANSCRIPTIONAL REGULATOR MFTR-RELATED"/>
    <property type="match status" value="1"/>
</dbReference>
<dbReference type="InterPro" id="IPR050109">
    <property type="entry name" value="HTH-type_TetR-like_transc_reg"/>
</dbReference>
<dbReference type="InterPro" id="IPR041347">
    <property type="entry name" value="MftR_C"/>
</dbReference>
<dbReference type="RefSeq" id="WP_344312905.1">
    <property type="nucleotide sequence ID" value="NZ_BAAANY010000020.1"/>
</dbReference>
<feature type="domain" description="HTH tetR-type" evidence="5">
    <location>
        <begin position="17"/>
        <end position="77"/>
    </location>
</feature>
<dbReference type="PANTHER" id="PTHR30055">
    <property type="entry name" value="HTH-TYPE TRANSCRIPTIONAL REGULATOR RUTR"/>
    <property type="match status" value="1"/>
</dbReference>
<evidence type="ECO:0000256" key="3">
    <source>
        <dbReference type="ARBA" id="ARBA00023163"/>
    </source>
</evidence>
<evidence type="ECO:0000313" key="7">
    <source>
        <dbReference type="Proteomes" id="UP001500618"/>
    </source>
</evidence>
<keyword evidence="1" id="KW-0805">Transcription regulation</keyword>
<dbReference type="InterPro" id="IPR009057">
    <property type="entry name" value="Homeodomain-like_sf"/>
</dbReference>
<evidence type="ECO:0000259" key="5">
    <source>
        <dbReference type="PROSITE" id="PS50977"/>
    </source>
</evidence>
<evidence type="ECO:0000313" key="6">
    <source>
        <dbReference type="EMBL" id="GAA1694728.1"/>
    </source>
</evidence>
<reference evidence="6 7" key="1">
    <citation type="journal article" date="2019" name="Int. J. Syst. Evol. Microbiol.">
        <title>The Global Catalogue of Microorganisms (GCM) 10K type strain sequencing project: providing services to taxonomists for standard genome sequencing and annotation.</title>
        <authorList>
            <consortium name="The Broad Institute Genomics Platform"/>
            <consortium name="The Broad Institute Genome Sequencing Center for Infectious Disease"/>
            <person name="Wu L."/>
            <person name="Ma J."/>
        </authorList>
    </citation>
    <scope>NUCLEOTIDE SEQUENCE [LARGE SCALE GENOMIC DNA]</scope>
    <source>
        <strain evidence="6 7">JCM 14718</strain>
    </source>
</reference>
<evidence type="ECO:0000256" key="1">
    <source>
        <dbReference type="ARBA" id="ARBA00023015"/>
    </source>
</evidence>
<evidence type="ECO:0000256" key="4">
    <source>
        <dbReference type="PROSITE-ProRule" id="PRU00335"/>
    </source>
</evidence>
<sequence>MDMEAVPKLGLRERKKQETRSALSWAAVRLSVERGLDHVLVEDIAAEAGVSARTFNNYFSSKAEAIASRHVDRVRMIAAGLREQPAGQPLWEAISDAVFAQFGSSEADDRVPDQRWTAGVQLMTDQPTVRAELLRGSREAERDLAAAVAERLKTDPLSVYPQLVAAAVGIALQVAMEGWLRADPPELLAPLLRKSLEQVANLSEQV</sequence>
<dbReference type="Pfam" id="PF17754">
    <property type="entry name" value="TetR_C_14"/>
    <property type="match status" value="1"/>
</dbReference>
<name>A0ABN2HWH4_9ACTN</name>
<dbReference type="Gene3D" id="1.10.357.10">
    <property type="entry name" value="Tetracycline Repressor, domain 2"/>
    <property type="match status" value="1"/>
</dbReference>
<proteinExistence type="predicted"/>
<dbReference type="Pfam" id="PF00440">
    <property type="entry name" value="TetR_N"/>
    <property type="match status" value="1"/>
</dbReference>
<comment type="caution">
    <text evidence="6">The sequence shown here is derived from an EMBL/GenBank/DDBJ whole genome shotgun (WGS) entry which is preliminary data.</text>
</comment>
<feature type="DNA-binding region" description="H-T-H motif" evidence="4">
    <location>
        <begin position="40"/>
        <end position="59"/>
    </location>
</feature>
<gene>
    <name evidence="6" type="ORF">GCM10009765_49980</name>
</gene>
<keyword evidence="7" id="KW-1185">Reference proteome</keyword>
<organism evidence="6 7">
    <name type="scientific">Fodinicola feengrottensis</name>
    <dbReference type="NCBI Taxonomy" id="435914"/>
    <lineage>
        <taxon>Bacteria</taxon>
        <taxon>Bacillati</taxon>
        <taxon>Actinomycetota</taxon>
        <taxon>Actinomycetes</taxon>
        <taxon>Mycobacteriales</taxon>
        <taxon>Fodinicola</taxon>
    </lineage>
</organism>
<protein>
    <submittedName>
        <fullName evidence="6">TetR family transcriptional regulator</fullName>
    </submittedName>
</protein>
<accession>A0ABN2HWH4</accession>
<keyword evidence="3" id="KW-0804">Transcription</keyword>
<evidence type="ECO:0000256" key="2">
    <source>
        <dbReference type="ARBA" id="ARBA00023125"/>
    </source>
</evidence>
<dbReference type="SUPFAM" id="SSF46689">
    <property type="entry name" value="Homeodomain-like"/>
    <property type="match status" value="1"/>
</dbReference>
<dbReference type="PROSITE" id="PS50977">
    <property type="entry name" value="HTH_TETR_2"/>
    <property type="match status" value="1"/>
</dbReference>
<dbReference type="Proteomes" id="UP001500618">
    <property type="component" value="Unassembled WGS sequence"/>
</dbReference>
<keyword evidence="2 4" id="KW-0238">DNA-binding</keyword>
<dbReference type="EMBL" id="BAAANY010000020">
    <property type="protein sequence ID" value="GAA1694728.1"/>
    <property type="molecule type" value="Genomic_DNA"/>
</dbReference>